<protein>
    <submittedName>
        <fullName evidence="6">TetR family transcriptional regulator</fullName>
    </submittedName>
</protein>
<organism evidence="6 7">
    <name type="scientific">Schumannella soli</name>
    <dbReference type="NCBI Taxonomy" id="2590779"/>
    <lineage>
        <taxon>Bacteria</taxon>
        <taxon>Bacillati</taxon>
        <taxon>Actinomycetota</taxon>
        <taxon>Actinomycetes</taxon>
        <taxon>Micrococcales</taxon>
        <taxon>Microbacteriaceae</taxon>
        <taxon>Schumannella</taxon>
    </lineage>
</organism>
<dbReference type="PANTHER" id="PTHR30055">
    <property type="entry name" value="HTH-TYPE TRANSCRIPTIONAL REGULATOR RUTR"/>
    <property type="match status" value="1"/>
</dbReference>
<dbReference type="OrthoDB" id="8688418at2"/>
<dbReference type="GO" id="GO:0003700">
    <property type="term" value="F:DNA-binding transcription factor activity"/>
    <property type="evidence" value="ECO:0007669"/>
    <property type="project" value="TreeGrafter"/>
</dbReference>
<proteinExistence type="predicted"/>
<evidence type="ECO:0000256" key="3">
    <source>
        <dbReference type="ARBA" id="ARBA00023163"/>
    </source>
</evidence>
<reference evidence="6 7" key="1">
    <citation type="submission" date="2019-06" db="EMBL/GenBank/DDBJ databases">
        <authorList>
            <person name="Li F."/>
        </authorList>
    </citation>
    <scope>NUCLEOTIDE SEQUENCE [LARGE SCALE GENOMIC DNA]</scope>
    <source>
        <strain evidence="6 7">10F1D-1</strain>
    </source>
</reference>
<dbReference type="RefSeq" id="WP_141162192.1">
    <property type="nucleotide sequence ID" value="NZ_VHQG01000001.1"/>
</dbReference>
<name>A0A506XXN8_9MICO</name>
<comment type="caution">
    <text evidence="6">The sequence shown here is derived from an EMBL/GenBank/DDBJ whole genome shotgun (WGS) entry which is preliminary data.</text>
</comment>
<dbReference type="PANTHER" id="PTHR30055:SF234">
    <property type="entry name" value="HTH-TYPE TRANSCRIPTIONAL REGULATOR BETI"/>
    <property type="match status" value="1"/>
</dbReference>
<dbReference type="InterPro" id="IPR050109">
    <property type="entry name" value="HTH-type_TetR-like_transc_reg"/>
</dbReference>
<evidence type="ECO:0000256" key="1">
    <source>
        <dbReference type="ARBA" id="ARBA00023015"/>
    </source>
</evidence>
<evidence type="ECO:0000313" key="6">
    <source>
        <dbReference type="EMBL" id="TPW77664.1"/>
    </source>
</evidence>
<dbReference type="Pfam" id="PF00440">
    <property type="entry name" value="TetR_N"/>
    <property type="match status" value="1"/>
</dbReference>
<dbReference type="Proteomes" id="UP000316252">
    <property type="component" value="Unassembled WGS sequence"/>
</dbReference>
<dbReference type="Gene3D" id="1.10.357.10">
    <property type="entry name" value="Tetracycline Repressor, domain 2"/>
    <property type="match status" value="1"/>
</dbReference>
<dbReference type="GO" id="GO:0000976">
    <property type="term" value="F:transcription cis-regulatory region binding"/>
    <property type="evidence" value="ECO:0007669"/>
    <property type="project" value="TreeGrafter"/>
</dbReference>
<dbReference type="AlphaFoldDB" id="A0A506XXN8"/>
<dbReference type="Gene3D" id="1.10.10.60">
    <property type="entry name" value="Homeodomain-like"/>
    <property type="match status" value="1"/>
</dbReference>
<keyword evidence="1" id="KW-0805">Transcription regulation</keyword>
<evidence type="ECO:0000256" key="4">
    <source>
        <dbReference type="PROSITE-ProRule" id="PRU00335"/>
    </source>
</evidence>
<dbReference type="SUPFAM" id="SSF46689">
    <property type="entry name" value="Homeodomain-like"/>
    <property type="match status" value="1"/>
</dbReference>
<dbReference type="PROSITE" id="PS50977">
    <property type="entry name" value="HTH_TETR_2"/>
    <property type="match status" value="1"/>
</dbReference>
<dbReference type="InterPro" id="IPR009057">
    <property type="entry name" value="Homeodomain-like_sf"/>
</dbReference>
<evidence type="ECO:0000313" key="7">
    <source>
        <dbReference type="Proteomes" id="UP000316252"/>
    </source>
</evidence>
<keyword evidence="2 4" id="KW-0238">DNA-binding</keyword>
<dbReference type="InterPro" id="IPR001647">
    <property type="entry name" value="HTH_TetR"/>
</dbReference>
<evidence type="ECO:0000259" key="5">
    <source>
        <dbReference type="PROSITE" id="PS50977"/>
    </source>
</evidence>
<accession>A0A506XXN8</accession>
<evidence type="ECO:0000256" key="2">
    <source>
        <dbReference type="ARBA" id="ARBA00023125"/>
    </source>
</evidence>
<feature type="DNA-binding region" description="H-T-H motif" evidence="4">
    <location>
        <begin position="33"/>
        <end position="52"/>
    </location>
</feature>
<dbReference type="PRINTS" id="PR00455">
    <property type="entry name" value="HTHTETR"/>
</dbReference>
<sequence>MPRTAPRGGPQTRVKIAEAASPLFAERGFDDVTVAEIARAAGVSSVTVFKHFPRKEDLFFDRTVDAEELLRDALRERPDGVAAVAALRDALLEIADTRAPLSGLAHGSPGFYRTVAGSPALQARALEIAAGLQALLAAELAADARFEGDAVLLAAFVLQGYATVMVGTAQRLLAADLHTGPDGFAIATERETEAIAADHRARIEELFAAIAEGVPARG</sequence>
<feature type="domain" description="HTH tetR-type" evidence="5">
    <location>
        <begin position="10"/>
        <end position="70"/>
    </location>
</feature>
<keyword evidence="3" id="KW-0804">Transcription</keyword>
<dbReference type="EMBL" id="VHQG01000001">
    <property type="protein sequence ID" value="TPW77664.1"/>
    <property type="molecule type" value="Genomic_DNA"/>
</dbReference>
<gene>
    <name evidence="6" type="ORF">FJ657_03120</name>
</gene>
<keyword evidence="7" id="KW-1185">Reference proteome</keyword>